<sequence>ALKKAEEASEKFKNADAKMQEKIKQQSQKDLVRANSPNITDDLNNETDDEKSILDASDLPEGDSFLDSRVLNSNEELDGLRVQISPEKVLNLPYLSQAQTKALTDPTPELQLRQSLIASAKSKVDRISVDGKRLVGQKEWDLLQQQLKESRDKLGKPCDMCNNYEDQLQNIQDDLKKEQVRAKSFERNLNSEIHTTESQQKYIAELEDTLKKTVSEADEQVSSLLNKLQDCEKYIEEMKQQFTQSQVDLRDQLQVLTGSREEVQNELTRLQKENDTLIGKHSKYAQQLQNEDINLPNNIEEMQLLLLKYREEIIQSKVAKEHTEETLKSEIMFLKDQIHAEQQEKNNIEESLSQELATVQEKLVVQESLKSELERESSVRADLSKKLTESEASLKSIQAKSKQLINALRQQVAEHSEIRSKLESDVQKYRSKIQSLQIDLDNSEAVQRDFVKLSQSLQIQLEKIRQAETEVRWQQEEDIDDCNNCKQQFSVTKRKHHCRHCGRIFCSDCVTKTVNSGPNSRPSKVCDICHTILVRDALPYFSTEPPSTPS</sequence>
<dbReference type="SUPFAM" id="SSF57903">
    <property type="entry name" value="FYVE/PHD zinc finger"/>
    <property type="match status" value="1"/>
</dbReference>
<dbReference type="EMBL" id="UYJE01004225">
    <property type="protein sequence ID" value="VDI26249.1"/>
    <property type="molecule type" value="Genomic_DNA"/>
</dbReference>
<dbReference type="InterPro" id="IPR015390">
    <property type="entry name" value="Rabaptin_Rab5-bd_dom"/>
</dbReference>
<keyword evidence="9" id="KW-1185">Reference proteome</keyword>
<dbReference type="CDD" id="cd15739">
    <property type="entry name" value="FYVE_RABE_unchar"/>
    <property type="match status" value="1"/>
</dbReference>
<dbReference type="Gene3D" id="3.30.40.10">
    <property type="entry name" value="Zinc/RING finger domain, C3HC4 (zinc finger)"/>
    <property type="match status" value="1"/>
</dbReference>
<protein>
    <submittedName>
        <fullName evidence="8">Rab GTPase-binding effector protein 1</fullName>
    </submittedName>
</protein>
<feature type="domain" description="FYVE-type" evidence="7">
    <location>
        <begin position="476"/>
        <end position="534"/>
    </location>
</feature>
<dbReference type="Proteomes" id="UP000596742">
    <property type="component" value="Unassembled WGS sequence"/>
</dbReference>
<dbReference type="SMART" id="SM00064">
    <property type="entry name" value="FYVE"/>
    <property type="match status" value="1"/>
</dbReference>
<evidence type="ECO:0000256" key="3">
    <source>
        <dbReference type="ARBA" id="ARBA00022833"/>
    </source>
</evidence>
<feature type="non-terminal residue" evidence="8">
    <location>
        <position position="1"/>
    </location>
</feature>
<dbReference type="PANTHER" id="PTHR31179">
    <property type="entry name" value="RAB GTPASE-BINDING EFFECTOR PROTEIN"/>
    <property type="match status" value="1"/>
</dbReference>
<proteinExistence type="predicted"/>
<evidence type="ECO:0000256" key="4">
    <source>
        <dbReference type="PROSITE-ProRule" id="PRU00091"/>
    </source>
</evidence>
<feature type="coiled-coil region" evidence="5">
    <location>
        <begin position="324"/>
        <end position="477"/>
    </location>
</feature>
<dbReference type="FunFam" id="1.20.5.730:FF:000005">
    <property type="entry name" value="RABaptiN (Rab effector)"/>
    <property type="match status" value="1"/>
</dbReference>
<keyword evidence="5" id="KW-0175">Coiled coil</keyword>
<evidence type="ECO:0000313" key="8">
    <source>
        <dbReference type="EMBL" id="VDI26249.1"/>
    </source>
</evidence>
<gene>
    <name evidence="8" type="ORF">MGAL_10B074989</name>
</gene>
<evidence type="ECO:0000256" key="6">
    <source>
        <dbReference type="SAM" id="MobiDB-lite"/>
    </source>
</evidence>
<keyword evidence="3" id="KW-0862">Zinc</keyword>
<accession>A0A8B6DWK0</accession>
<feature type="region of interest" description="Disordered" evidence="6">
    <location>
        <begin position="1"/>
        <end position="59"/>
    </location>
</feature>
<dbReference type="AlphaFoldDB" id="A0A8B6DWK0"/>
<feature type="compositionally biased region" description="Basic and acidic residues" evidence="6">
    <location>
        <begin position="1"/>
        <end position="24"/>
    </location>
</feature>
<feature type="compositionally biased region" description="Polar residues" evidence="6">
    <location>
        <begin position="25"/>
        <end position="42"/>
    </location>
</feature>
<feature type="coiled-coil region" evidence="5">
    <location>
        <begin position="221"/>
        <end position="280"/>
    </location>
</feature>
<dbReference type="GO" id="GO:0006897">
    <property type="term" value="P:endocytosis"/>
    <property type="evidence" value="ECO:0007669"/>
    <property type="project" value="InterPro"/>
</dbReference>
<dbReference type="GO" id="GO:0008270">
    <property type="term" value="F:zinc ion binding"/>
    <property type="evidence" value="ECO:0007669"/>
    <property type="project" value="UniProtKB-KW"/>
</dbReference>
<dbReference type="PROSITE" id="PS50178">
    <property type="entry name" value="ZF_FYVE"/>
    <property type="match status" value="1"/>
</dbReference>
<keyword evidence="2 4" id="KW-0863">Zinc-finger</keyword>
<dbReference type="Pfam" id="PF09311">
    <property type="entry name" value="Rab5-bind"/>
    <property type="match status" value="1"/>
</dbReference>
<dbReference type="InterPro" id="IPR003914">
    <property type="entry name" value="Rabaptin"/>
</dbReference>
<dbReference type="InterPro" id="IPR017455">
    <property type="entry name" value="Znf_FYVE-rel"/>
</dbReference>
<reference evidence="8" key="1">
    <citation type="submission" date="2018-11" db="EMBL/GenBank/DDBJ databases">
        <authorList>
            <person name="Alioto T."/>
            <person name="Alioto T."/>
        </authorList>
    </citation>
    <scope>NUCLEOTIDE SEQUENCE</scope>
</reference>
<organism evidence="8 9">
    <name type="scientific">Mytilus galloprovincialis</name>
    <name type="common">Mediterranean mussel</name>
    <dbReference type="NCBI Taxonomy" id="29158"/>
    <lineage>
        <taxon>Eukaryota</taxon>
        <taxon>Metazoa</taxon>
        <taxon>Spiralia</taxon>
        <taxon>Lophotrochozoa</taxon>
        <taxon>Mollusca</taxon>
        <taxon>Bivalvia</taxon>
        <taxon>Autobranchia</taxon>
        <taxon>Pteriomorphia</taxon>
        <taxon>Mytilida</taxon>
        <taxon>Mytiloidea</taxon>
        <taxon>Mytilidae</taxon>
        <taxon>Mytilinae</taxon>
        <taxon>Mytilus</taxon>
    </lineage>
</organism>
<evidence type="ECO:0000256" key="1">
    <source>
        <dbReference type="ARBA" id="ARBA00022723"/>
    </source>
</evidence>
<name>A0A8B6DWK0_MYTGA</name>
<evidence type="ECO:0000256" key="2">
    <source>
        <dbReference type="ARBA" id="ARBA00022771"/>
    </source>
</evidence>
<feature type="coiled-coil region" evidence="5">
    <location>
        <begin position="161"/>
        <end position="188"/>
    </location>
</feature>
<dbReference type="OrthoDB" id="79940at2759"/>
<dbReference type="Gene3D" id="1.20.5.340">
    <property type="match status" value="1"/>
</dbReference>
<dbReference type="Gene3D" id="1.20.5.730">
    <property type="entry name" value="Single helix bin"/>
    <property type="match status" value="1"/>
</dbReference>
<dbReference type="InterPro" id="IPR000306">
    <property type="entry name" value="Znf_FYVE"/>
</dbReference>
<dbReference type="GO" id="GO:0005096">
    <property type="term" value="F:GTPase activator activity"/>
    <property type="evidence" value="ECO:0007669"/>
    <property type="project" value="InterPro"/>
</dbReference>
<dbReference type="InterPro" id="IPR011011">
    <property type="entry name" value="Znf_FYVE_PHD"/>
</dbReference>
<dbReference type="SUPFAM" id="SSF103652">
    <property type="entry name" value="G protein-binding domain"/>
    <property type="match status" value="1"/>
</dbReference>
<comment type="caution">
    <text evidence="8">The sequence shown here is derived from an EMBL/GenBank/DDBJ whole genome shotgun (WGS) entry which is preliminary data.</text>
</comment>
<evidence type="ECO:0000259" key="7">
    <source>
        <dbReference type="PROSITE" id="PS50178"/>
    </source>
</evidence>
<evidence type="ECO:0000313" key="9">
    <source>
        <dbReference type="Proteomes" id="UP000596742"/>
    </source>
</evidence>
<keyword evidence="1" id="KW-0479">Metal-binding</keyword>
<dbReference type="Pfam" id="PF01363">
    <property type="entry name" value="FYVE"/>
    <property type="match status" value="1"/>
</dbReference>
<dbReference type="PANTHER" id="PTHR31179:SF7">
    <property type="entry name" value="FYVE-TYPE DOMAIN-CONTAINING PROTEIN"/>
    <property type="match status" value="1"/>
</dbReference>
<evidence type="ECO:0000256" key="5">
    <source>
        <dbReference type="SAM" id="Coils"/>
    </source>
</evidence>
<dbReference type="InterPro" id="IPR013083">
    <property type="entry name" value="Znf_RING/FYVE/PHD"/>
</dbReference>